<organism evidence="1 2">
    <name type="scientific">Mesobacillus foraminis</name>
    <dbReference type="NCBI Taxonomy" id="279826"/>
    <lineage>
        <taxon>Bacteria</taxon>
        <taxon>Bacillati</taxon>
        <taxon>Bacillota</taxon>
        <taxon>Bacilli</taxon>
        <taxon>Bacillales</taxon>
        <taxon>Bacillaceae</taxon>
        <taxon>Mesobacillus</taxon>
    </lineage>
</organism>
<sequence>MRTLRQINAVYEKILCSDMNERVKKKKFASLIREIKKDYHIPLIINKDWEQDHLEVMALYRKIEISRDS</sequence>
<evidence type="ECO:0000313" key="1">
    <source>
        <dbReference type="EMBL" id="TCN20454.1"/>
    </source>
</evidence>
<comment type="caution">
    <text evidence="1">The sequence shown here is derived from an EMBL/GenBank/DDBJ whole genome shotgun (WGS) entry which is preliminary data.</text>
</comment>
<protein>
    <submittedName>
        <fullName evidence="1">Uncharacterized protein</fullName>
    </submittedName>
</protein>
<evidence type="ECO:0000313" key="2">
    <source>
        <dbReference type="Proteomes" id="UP000295689"/>
    </source>
</evidence>
<gene>
    <name evidence="1" type="ORF">EV146_11473</name>
</gene>
<dbReference type="Proteomes" id="UP000295689">
    <property type="component" value="Unassembled WGS sequence"/>
</dbReference>
<proteinExistence type="predicted"/>
<dbReference type="AlphaFoldDB" id="A0A4R2B519"/>
<accession>A0A4R2B519</accession>
<dbReference type="EMBL" id="SLVV01000014">
    <property type="protein sequence ID" value="TCN20454.1"/>
    <property type="molecule type" value="Genomic_DNA"/>
</dbReference>
<keyword evidence="2" id="KW-1185">Reference proteome</keyword>
<name>A0A4R2B519_9BACI</name>
<reference evidence="1 2" key="1">
    <citation type="journal article" date="2015" name="Stand. Genomic Sci.">
        <title>Genomic Encyclopedia of Bacterial and Archaeal Type Strains, Phase III: the genomes of soil and plant-associated and newly described type strains.</title>
        <authorList>
            <person name="Whitman W.B."/>
            <person name="Woyke T."/>
            <person name="Klenk H.P."/>
            <person name="Zhou Y."/>
            <person name="Lilburn T.G."/>
            <person name="Beck B.J."/>
            <person name="De Vos P."/>
            <person name="Vandamme P."/>
            <person name="Eisen J.A."/>
            <person name="Garrity G."/>
            <person name="Hugenholtz P."/>
            <person name="Kyrpides N.C."/>
        </authorList>
    </citation>
    <scope>NUCLEOTIDE SEQUENCE [LARGE SCALE GENOMIC DNA]</scope>
    <source>
        <strain evidence="1 2">CV53</strain>
    </source>
</reference>